<proteinExistence type="predicted"/>
<dbReference type="AlphaFoldDB" id="A0A979G6L7"/>
<dbReference type="EMBL" id="CP001699">
    <property type="protein sequence ID" value="ACU61661.1"/>
    <property type="molecule type" value="Genomic_DNA"/>
</dbReference>
<reference evidence="1 2" key="2">
    <citation type="journal article" date="2010" name="Stand. Genomic Sci.">
        <title>Complete genome sequence of Chitinophaga pinensis type strain (UQM 2034).</title>
        <authorList>
            <person name="Glavina Del Rio T."/>
            <person name="Abt B."/>
            <person name="Spring S."/>
            <person name="Lapidus A."/>
            <person name="Nolan M."/>
            <person name="Tice H."/>
            <person name="Copeland A."/>
            <person name="Cheng J.F."/>
            <person name="Chen F."/>
            <person name="Bruce D."/>
            <person name="Goodwin L."/>
            <person name="Pitluck S."/>
            <person name="Ivanova N."/>
            <person name="Mavromatis K."/>
            <person name="Mikhailova N."/>
            <person name="Pati A."/>
            <person name="Chen A."/>
            <person name="Palaniappan K."/>
            <person name="Land M."/>
            <person name="Hauser L."/>
            <person name="Chang Y.J."/>
            <person name="Jeffries C.D."/>
            <person name="Chain P."/>
            <person name="Saunders E."/>
            <person name="Detter J.C."/>
            <person name="Brettin T."/>
            <person name="Rohde M."/>
            <person name="Goker M."/>
            <person name="Bristow J."/>
            <person name="Eisen J.A."/>
            <person name="Markowitz V."/>
            <person name="Hugenholtz P."/>
            <person name="Kyrpides N.C."/>
            <person name="Klenk H.P."/>
            <person name="Lucas S."/>
        </authorList>
    </citation>
    <scope>NUCLEOTIDE SEQUENCE [LARGE SCALE GENOMIC DNA]</scope>
    <source>
        <strain evidence="2">ATCC 43595 / DSM 2588 / LMG 13176 / NBRC 15968 / NCIMB 11800 / UQM 2034</strain>
    </source>
</reference>
<gene>
    <name evidence="1" type="ordered locus">Cpin_4204</name>
</gene>
<reference evidence="2" key="1">
    <citation type="submission" date="2009-08" db="EMBL/GenBank/DDBJ databases">
        <title>The complete genome of Chitinophaga pinensis DSM 2588.</title>
        <authorList>
            <consortium name="US DOE Joint Genome Institute (JGI-PGF)"/>
            <person name="Lucas S."/>
            <person name="Copeland A."/>
            <person name="Lapidus A."/>
            <person name="Glavina del Rio T."/>
            <person name="Dalin E."/>
            <person name="Tice H."/>
            <person name="Bruce D."/>
            <person name="Goodwin L."/>
            <person name="Pitluck S."/>
            <person name="Kyrpides N."/>
            <person name="Mavromatis K."/>
            <person name="Ivanova N."/>
            <person name="Mikhailova N."/>
            <person name="Sims D."/>
            <person name="Meinche L."/>
            <person name="Brettin T."/>
            <person name="Detter J.C."/>
            <person name="Han C."/>
            <person name="Larimer F."/>
            <person name="Land M."/>
            <person name="Hauser L."/>
            <person name="Markowitz V."/>
            <person name="Cheng J.-F."/>
            <person name="Hugenholtz P."/>
            <person name="Woyke T."/>
            <person name="Wu D."/>
            <person name="Spring S."/>
            <person name="Klenk H.-P."/>
            <person name="Eisen J.A."/>
        </authorList>
    </citation>
    <scope>NUCLEOTIDE SEQUENCE [LARGE SCALE GENOMIC DNA]</scope>
    <source>
        <strain evidence="2">ATCC 43595 / DSM 2588 / LMG 13176 / NBRC 15968 / NCIMB 11800 / UQM 2034</strain>
    </source>
</reference>
<sequence length="95" mass="10526">MAKTNNPLLTGYKVSKNATGKQFSLKSRKGRTFITKYPDMSNVVPSVAQLQEKSRFADAVKYAKSIVHNPVLKAAYKPRPGSTVYHSAIKDFLGH</sequence>
<dbReference type="OrthoDB" id="676604at2"/>
<dbReference type="KEGG" id="cpi:Cpin_4204"/>
<evidence type="ECO:0000313" key="1">
    <source>
        <dbReference type="EMBL" id="ACU61661.1"/>
    </source>
</evidence>
<evidence type="ECO:0000313" key="2">
    <source>
        <dbReference type="Proteomes" id="UP000002215"/>
    </source>
</evidence>
<protein>
    <submittedName>
        <fullName evidence="1">Uncharacterized protein</fullName>
    </submittedName>
</protein>
<dbReference type="Proteomes" id="UP000002215">
    <property type="component" value="Chromosome"/>
</dbReference>
<accession>A0A979G6L7</accession>
<organism evidence="1 2">
    <name type="scientific">Chitinophaga pinensis (strain ATCC 43595 / DSM 2588 / LMG 13176 / NBRC 15968 / NCIMB 11800 / UQM 2034)</name>
    <dbReference type="NCBI Taxonomy" id="485918"/>
    <lineage>
        <taxon>Bacteria</taxon>
        <taxon>Pseudomonadati</taxon>
        <taxon>Bacteroidota</taxon>
        <taxon>Chitinophagia</taxon>
        <taxon>Chitinophagales</taxon>
        <taxon>Chitinophagaceae</taxon>
        <taxon>Chitinophaga</taxon>
    </lineage>
</organism>
<name>A0A979G6L7_CHIPD</name>